<dbReference type="PaxDb" id="65489-OBART05G25090.1"/>
<evidence type="ECO:0000256" key="1">
    <source>
        <dbReference type="SAM" id="MobiDB-lite"/>
    </source>
</evidence>
<reference evidence="2" key="1">
    <citation type="journal article" date="2009" name="Rice">
        <title>De Novo Next Generation Sequencing of Plant Genomes.</title>
        <authorList>
            <person name="Rounsley S."/>
            <person name="Marri P.R."/>
            <person name="Yu Y."/>
            <person name="He R."/>
            <person name="Sisneros N."/>
            <person name="Goicoechea J.L."/>
            <person name="Lee S.J."/>
            <person name="Angelova A."/>
            <person name="Kudrna D."/>
            <person name="Luo M."/>
            <person name="Affourtit J."/>
            <person name="Desany B."/>
            <person name="Knight J."/>
            <person name="Niazi F."/>
            <person name="Egholm M."/>
            <person name="Wing R.A."/>
        </authorList>
    </citation>
    <scope>NUCLEOTIDE SEQUENCE [LARGE SCALE GENOMIC DNA]</scope>
    <source>
        <strain evidence="2">cv. IRGC 105608</strain>
    </source>
</reference>
<proteinExistence type="predicted"/>
<protein>
    <submittedName>
        <fullName evidence="2">Uncharacterized protein</fullName>
    </submittedName>
</protein>
<dbReference type="HOGENOM" id="CLU_1333732_0_0_1"/>
<accession>A0A0D3GAJ5</accession>
<sequence>MTSRRSERLQPGRPVAIPSCGPHQPARLAGGGEGVARVRGPTAGARCGGGNVAAETREKGKAAGQRCGGEAAAGVRVSWRRGRRRRLRRRGDGGGCERRGGEEAAAAAATREGRPKATAWASRAERGQERGKERAEADGADGERDGDSKAAIAVVVHGVGRPPPLRLSPGCHRGPACPPAAEPPPLPPRPVGFLPNPSAGLPTQTR</sequence>
<feature type="region of interest" description="Disordered" evidence="1">
    <location>
        <begin position="83"/>
        <end position="206"/>
    </location>
</feature>
<organism evidence="2">
    <name type="scientific">Oryza barthii</name>
    <dbReference type="NCBI Taxonomy" id="65489"/>
    <lineage>
        <taxon>Eukaryota</taxon>
        <taxon>Viridiplantae</taxon>
        <taxon>Streptophyta</taxon>
        <taxon>Embryophyta</taxon>
        <taxon>Tracheophyta</taxon>
        <taxon>Spermatophyta</taxon>
        <taxon>Magnoliopsida</taxon>
        <taxon>Liliopsida</taxon>
        <taxon>Poales</taxon>
        <taxon>Poaceae</taxon>
        <taxon>BOP clade</taxon>
        <taxon>Oryzoideae</taxon>
        <taxon>Oryzeae</taxon>
        <taxon>Oryzinae</taxon>
        <taxon>Oryza</taxon>
    </lineage>
</organism>
<dbReference type="Proteomes" id="UP000026960">
    <property type="component" value="Chromosome 5"/>
</dbReference>
<name>A0A0D3GAJ5_9ORYZ</name>
<feature type="compositionally biased region" description="Pro residues" evidence="1">
    <location>
        <begin position="176"/>
        <end position="190"/>
    </location>
</feature>
<evidence type="ECO:0000313" key="3">
    <source>
        <dbReference type="Proteomes" id="UP000026960"/>
    </source>
</evidence>
<feature type="region of interest" description="Disordered" evidence="1">
    <location>
        <begin position="1"/>
        <end position="34"/>
    </location>
</feature>
<reference evidence="2" key="2">
    <citation type="submission" date="2015-03" db="UniProtKB">
        <authorList>
            <consortium name="EnsemblPlants"/>
        </authorList>
    </citation>
    <scope>IDENTIFICATION</scope>
</reference>
<feature type="compositionally biased region" description="Basic and acidic residues" evidence="1">
    <location>
        <begin position="1"/>
        <end position="10"/>
    </location>
</feature>
<feature type="compositionally biased region" description="Basic and acidic residues" evidence="1">
    <location>
        <begin position="123"/>
        <end position="148"/>
    </location>
</feature>
<evidence type="ECO:0000313" key="2">
    <source>
        <dbReference type="EnsemblPlants" id="OBART05G25090.1"/>
    </source>
</evidence>
<dbReference type="EnsemblPlants" id="OBART05G25090.1">
    <property type="protein sequence ID" value="OBART05G25090.1"/>
    <property type="gene ID" value="OBART05G25090"/>
</dbReference>
<feature type="compositionally biased region" description="Basic and acidic residues" evidence="1">
    <location>
        <begin position="90"/>
        <end position="102"/>
    </location>
</feature>
<dbReference type="Gramene" id="OBART05G25090.1">
    <property type="protein sequence ID" value="OBART05G25090.1"/>
    <property type="gene ID" value="OBART05G25090"/>
</dbReference>
<dbReference type="AlphaFoldDB" id="A0A0D3GAJ5"/>
<keyword evidence="3" id="KW-1185">Reference proteome</keyword>